<sequence length="112" mass="12953">MAMPVGKPRLMLAGKGCDGEEIRQSSLLKGVMRVIPPKANRRSSAVFDLRQYRDRSRIERMFDRLKAGSPRRHALRQNRHALRAFLCLATSRIWLKDHVNRSEVQPGQERFA</sequence>
<dbReference type="EMBL" id="LDPZ01000063">
    <property type="protein sequence ID" value="KTQ85259.1"/>
    <property type="molecule type" value="Genomic_DNA"/>
</dbReference>
<keyword evidence="4" id="KW-1185">Reference proteome</keyword>
<dbReference type="Proteomes" id="UP000078272">
    <property type="component" value="Unassembled WGS sequence"/>
</dbReference>
<dbReference type="AlphaFoldDB" id="A0A175R3J0"/>
<evidence type="ECO:0008006" key="5">
    <source>
        <dbReference type="Google" id="ProtNLM"/>
    </source>
</evidence>
<dbReference type="PATRIC" id="fig|401562.3.peg.4519"/>
<evidence type="ECO:0000313" key="2">
    <source>
        <dbReference type="EMBL" id="KTR05860.1"/>
    </source>
</evidence>
<dbReference type="STRING" id="401562.NS365_10480"/>
<reference evidence="3 4" key="1">
    <citation type="journal article" date="2016" name="Front. Microbiol.">
        <title>Genomic Resource of Rice Seed Associated Bacteria.</title>
        <authorList>
            <person name="Midha S."/>
            <person name="Bansal K."/>
            <person name="Sharma S."/>
            <person name="Kumar N."/>
            <person name="Patil P.P."/>
            <person name="Chaudhry V."/>
            <person name="Patil P.B."/>
        </authorList>
    </citation>
    <scope>NUCLEOTIDE SEQUENCE [LARGE SCALE GENOMIC DNA]</scope>
    <source>
        <strain evidence="1 3">NS226</strain>
        <strain evidence="2 4">NS365</strain>
    </source>
</reference>
<evidence type="ECO:0000313" key="1">
    <source>
        <dbReference type="EMBL" id="KTQ85259.1"/>
    </source>
</evidence>
<dbReference type="EMBL" id="LDQA01000022">
    <property type="protein sequence ID" value="KTR05860.1"/>
    <property type="molecule type" value="Genomic_DNA"/>
</dbReference>
<accession>A0A175R3J0</accession>
<name>A0A175R3J0_9HYPH</name>
<comment type="caution">
    <text evidence="1">The sequence shown here is derived from an EMBL/GenBank/DDBJ whole genome shotgun (WGS) entry which is preliminary data.</text>
</comment>
<gene>
    <name evidence="1" type="ORF">NS226_20435</name>
    <name evidence="2" type="ORF">NS365_10480</name>
</gene>
<evidence type="ECO:0000313" key="3">
    <source>
        <dbReference type="Proteomes" id="UP000078272"/>
    </source>
</evidence>
<evidence type="ECO:0000313" key="4">
    <source>
        <dbReference type="Proteomes" id="UP000078529"/>
    </source>
</evidence>
<protein>
    <recommendedName>
        <fullName evidence="5">Transposase DDE domain-containing protein</fullName>
    </recommendedName>
</protein>
<proteinExistence type="predicted"/>
<dbReference type="Proteomes" id="UP000078529">
    <property type="component" value="Unassembled WGS sequence"/>
</dbReference>
<organism evidence="1 3">
    <name type="scientific">Aureimonas ureilytica</name>
    <dbReference type="NCBI Taxonomy" id="401562"/>
    <lineage>
        <taxon>Bacteria</taxon>
        <taxon>Pseudomonadati</taxon>
        <taxon>Pseudomonadota</taxon>
        <taxon>Alphaproteobacteria</taxon>
        <taxon>Hyphomicrobiales</taxon>
        <taxon>Aurantimonadaceae</taxon>
        <taxon>Aureimonas</taxon>
    </lineage>
</organism>